<evidence type="ECO:0000313" key="3">
    <source>
        <dbReference type="Proteomes" id="UP001066276"/>
    </source>
</evidence>
<evidence type="ECO:0000256" key="1">
    <source>
        <dbReference type="SAM" id="MobiDB-lite"/>
    </source>
</evidence>
<reference evidence="2" key="1">
    <citation type="journal article" date="2022" name="bioRxiv">
        <title>Sequencing and chromosome-scale assembly of the giantPleurodeles waltlgenome.</title>
        <authorList>
            <person name="Brown T."/>
            <person name="Elewa A."/>
            <person name="Iarovenko S."/>
            <person name="Subramanian E."/>
            <person name="Araus A.J."/>
            <person name="Petzold A."/>
            <person name="Susuki M."/>
            <person name="Suzuki K.-i.T."/>
            <person name="Hayashi T."/>
            <person name="Toyoda A."/>
            <person name="Oliveira C."/>
            <person name="Osipova E."/>
            <person name="Leigh N.D."/>
            <person name="Simon A."/>
            <person name="Yun M.H."/>
        </authorList>
    </citation>
    <scope>NUCLEOTIDE SEQUENCE</scope>
    <source>
        <strain evidence="2">20211129_DDA</strain>
        <tissue evidence="2">Liver</tissue>
    </source>
</reference>
<name>A0AAV7W7I1_PLEWA</name>
<gene>
    <name evidence="2" type="ORF">NDU88_004320</name>
</gene>
<evidence type="ECO:0000313" key="2">
    <source>
        <dbReference type="EMBL" id="KAJ1208941.1"/>
    </source>
</evidence>
<feature type="region of interest" description="Disordered" evidence="1">
    <location>
        <begin position="103"/>
        <end position="141"/>
    </location>
</feature>
<keyword evidence="3" id="KW-1185">Reference proteome</keyword>
<dbReference type="Proteomes" id="UP001066276">
    <property type="component" value="Chromosome 1_2"/>
</dbReference>
<dbReference type="EMBL" id="JANPWB010000002">
    <property type="protein sequence ID" value="KAJ1208941.1"/>
    <property type="molecule type" value="Genomic_DNA"/>
</dbReference>
<accession>A0AAV7W7I1</accession>
<dbReference type="AlphaFoldDB" id="A0AAV7W7I1"/>
<proteinExistence type="predicted"/>
<organism evidence="2 3">
    <name type="scientific">Pleurodeles waltl</name>
    <name type="common">Iberian ribbed newt</name>
    <dbReference type="NCBI Taxonomy" id="8319"/>
    <lineage>
        <taxon>Eukaryota</taxon>
        <taxon>Metazoa</taxon>
        <taxon>Chordata</taxon>
        <taxon>Craniata</taxon>
        <taxon>Vertebrata</taxon>
        <taxon>Euteleostomi</taxon>
        <taxon>Amphibia</taxon>
        <taxon>Batrachia</taxon>
        <taxon>Caudata</taxon>
        <taxon>Salamandroidea</taxon>
        <taxon>Salamandridae</taxon>
        <taxon>Pleurodelinae</taxon>
        <taxon>Pleurodeles</taxon>
    </lineage>
</organism>
<feature type="compositionally biased region" description="Polar residues" evidence="1">
    <location>
        <begin position="105"/>
        <end position="119"/>
    </location>
</feature>
<sequence length="163" mass="16928">MYASRRRSVRFVQCTVAAAGVGPTTNQSIPRTSMLKLVQRIAGGVRRRAGQQAPIHGPERYYRGTTSVPAAGAVVKTGTSPAVHVHASLPAAVVDVNPAARQPARSVQSGCGGRNTNAGISGGRAANGSNSRRTRDSASGSVVDVAANAWAKVWSRSCPRQPE</sequence>
<protein>
    <submittedName>
        <fullName evidence="2">Uncharacterized protein</fullName>
    </submittedName>
</protein>
<comment type="caution">
    <text evidence="2">The sequence shown here is derived from an EMBL/GenBank/DDBJ whole genome shotgun (WGS) entry which is preliminary data.</text>
</comment>